<dbReference type="EMBL" id="JXTC01000650">
    <property type="protein sequence ID" value="PON41836.1"/>
    <property type="molecule type" value="Genomic_DNA"/>
</dbReference>
<accession>A0A2P5AZC1</accession>
<sequence>MGNLFSRKARIYNDCPEPIRLEVVEDPGCFLRKEVTIPPRGYADIWYQTVDNYYNRDRSKEIRLMQQGQGKPEKERLTSVDIRDFQKLRLSLIDDNDGEENKKLHVRRIEGNIFLRIGIAWKVKDFGWKLKNYVRSRSKSGKKPEGEKLTEECTGKSTPKDVN</sequence>
<dbReference type="Proteomes" id="UP000237000">
    <property type="component" value="Unassembled WGS sequence"/>
</dbReference>
<feature type="compositionally biased region" description="Basic and acidic residues" evidence="1">
    <location>
        <begin position="142"/>
        <end position="163"/>
    </location>
</feature>
<gene>
    <name evidence="2" type="ORF">TorRG33x02_337400</name>
</gene>
<protein>
    <submittedName>
        <fullName evidence="2">Uncharacterized protein</fullName>
    </submittedName>
</protein>
<comment type="caution">
    <text evidence="2">The sequence shown here is derived from an EMBL/GenBank/DDBJ whole genome shotgun (WGS) entry which is preliminary data.</text>
</comment>
<dbReference type="OrthoDB" id="1539468at2759"/>
<feature type="region of interest" description="Disordered" evidence="1">
    <location>
        <begin position="136"/>
        <end position="163"/>
    </location>
</feature>
<evidence type="ECO:0000313" key="2">
    <source>
        <dbReference type="EMBL" id="PON41836.1"/>
    </source>
</evidence>
<organism evidence="2 3">
    <name type="scientific">Trema orientale</name>
    <name type="common">Charcoal tree</name>
    <name type="synonym">Celtis orientalis</name>
    <dbReference type="NCBI Taxonomy" id="63057"/>
    <lineage>
        <taxon>Eukaryota</taxon>
        <taxon>Viridiplantae</taxon>
        <taxon>Streptophyta</taxon>
        <taxon>Embryophyta</taxon>
        <taxon>Tracheophyta</taxon>
        <taxon>Spermatophyta</taxon>
        <taxon>Magnoliopsida</taxon>
        <taxon>eudicotyledons</taxon>
        <taxon>Gunneridae</taxon>
        <taxon>Pentapetalae</taxon>
        <taxon>rosids</taxon>
        <taxon>fabids</taxon>
        <taxon>Rosales</taxon>
        <taxon>Cannabaceae</taxon>
        <taxon>Trema</taxon>
    </lineage>
</organism>
<evidence type="ECO:0000313" key="3">
    <source>
        <dbReference type="Proteomes" id="UP000237000"/>
    </source>
</evidence>
<dbReference type="InParanoid" id="A0A2P5AZC1"/>
<reference evidence="3" key="1">
    <citation type="submission" date="2016-06" db="EMBL/GenBank/DDBJ databases">
        <title>Parallel loss of symbiosis genes in relatives of nitrogen-fixing non-legume Parasponia.</title>
        <authorList>
            <person name="Van Velzen R."/>
            <person name="Holmer R."/>
            <person name="Bu F."/>
            <person name="Rutten L."/>
            <person name="Van Zeijl A."/>
            <person name="Liu W."/>
            <person name="Santuari L."/>
            <person name="Cao Q."/>
            <person name="Sharma T."/>
            <person name="Shen D."/>
            <person name="Roswanjaya Y."/>
            <person name="Wardhani T."/>
            <person name="Kalhor M.S."/>
            <person name="Jansen J."/>
            <person name="Van den Hoogen J."/>
            <person name="Gungor B."/>
            <person name="Hartog M."/>
            <person name="Hontelez J."/>
            <person name="Verver J."/>
            <person name="Yang W.-C."/>
            <person name="Schijlen E."/>
            <person name="Repin R."/>
            <person name="Schilthuizen M."/>
            <person name="Schranz E."/>
            <person name="Heidstra R."/>
            <person name="Miyata K."/>
            <person name="Fedorova E."/>
            <person name="Kohlen W."/>
            <person name="Bisseling T."/>
            <person name="Smit S."/>
            <person name="Geurts R."/>
        </authorList>
    </citation>
    <scope>NUCLEOTIDE SEQUENCE [LARGE SCALE GENOMIC DNA]</scope>
    <source>
        <strain evidence="3">cv. RG33-2</strain>
    </source>
</reference>
<dbReference type="AlphaFoldDB" id="A0A2P5AZC1"/>
<keyword evidence="3" id="KW-1185">Reference proteome</keyword>
<evidence type="ECO:0000256" key="1">
    <source>
        <dbReference type="SAM" id="MobiDB-lite"/>
    </source>
</evidence>
<proteinExistence type="predicted"/>
<name>A0A2P5AZC1_TREOI</name>